<evidence type="ECO:0000256" key="1">
    <source>
        <dbReference type="SAM" id="MobiDB-lite"/>
    </source>
</evidence>
<name>A0A074XNW8_9PEZI</name>
<dbReference type="InterPro" id="IPR057218">
    <property type="entry name" value="DUF7896"/>
</dbReference>
<feature type="region of interest" description="Disordered" evidence="1">
    <location>
        <begin position="182"/>
        <end position="213"/>
    </location>
</feature>
<protein>
    <recommendedName>
        <fullName evidence="2">DUF7896 domain-containing protein</fullName>
    </recommendedName>
</protein>
<organism evidence="3 4">
    <name type="scientific">Aureobasidium namibiae CBS 147.97</name>
    <dbReference type="NCBI Taxonomy" id="1043004"/>
    <lineage>
        <taxon>Eukaryota</taxon>
        <taxon>Fungi</taxon>
        <taxon>Dikarya</taxon>
        <taxon>Ascomycota</taxon>
        <taxon>Pezizomycotina</taxon>
        <taxon>Dothideomycetes</taxon>
        <taxon>Dothideomycetidae</taxon>
        <taxon>Dothideales</taxon>
        <taxon>Saccotheciaceae</taxon>
        <taxon>Aureobasidium</taxon>
    </lineage>
</organism>
<feature type="compositionally biased region" description="Polar residues" evidence="1">
    <location>
        <begin position="61"/>
        <end position="79"/>
    </location>
</feature>
<evidence type="ECO:0000313" key="4">
    <source>
        <dbReference type="Proteomes" id="UP000027730"/>
    </source>
</evidence>
<dbReference type="GeneID" id="25413208"/>
<sequence>MIYDTSVDNNDPQSGQALYTPTQLWTHVPSNAMTIPGTGAHWPKQFHRHHEGWCEQDILSSSDMTSETSGFDDSATPSLRRSDSGDFSEAWDQEPPMLFSPFQPPASSELLNNIGSAFPLQLPACVTGHSEETVQQFEYMLGDLEVNDCASSPTNPDAVSQASVHPSTLLDAHGVIIQPCHTQSHETSISNRPRKVRQARENDAGQPKKPVRANSTRARLFCEACRDSKDYSRGFRGEHELARHYAQKHTKHKVWKCFDLSPDRLMRNCERCKTGHQYGTSYGGAEHFRRKHTGMFGKDMMELLRGKNQRWALSSNRLIEEGWLRQVFVPGDGEPSEPQEEQHVATIHAPMPFARGPQEMDSNGGLEMAHLQPFDQQHVSMHGANLAWSQHQNPLQPYHYQQLHHSQQHHQHQHWPQAYIYTKIPAYVNTLPSNAVPQTPGTTGKPVAQQKQAGTPHQPPANHTHPDSFHTGVSMNTL</sequence>
<feature type="compositionally biased region" description="Polar residues" evidence="1">
    <location>
        <begin position="432"/>
        <end position="442"/>
    </location>
</feature>
<dbReference type="OrthoDB" id="5377599at2759"/>
<reference evidence="3 4" key="1">
    <citation type="journal article" date="2014" name="BMC Genomics">
        <title>Genome sequencing of four Aureobasidium pullulans varieties: biotechnological potential, stress tolerance, and description of new species.</title>
        <authorList>
            <person name="Gostin Ar C."/>
            <person name="Ohm R.A."/>
            <person name="Kogej T."/>
            <person name="Sonjak S."/>
            <person name="Turk M."/>
            <person name="Zajc J."/>
            <person name="Zalar P."/>
            <person name="Grube M."/>
            <person name="Sun H."/>
            <person name="Han J."/>
            <person name="Sharma A."/>
            <person name="Chiniquy J."/>
            <person name="Ngan C.Y."/>
            <person name="Lipzen A."/>
            <person name="Barry K."/>
            <person name="Grigoriev I.V."/>
            <person name="Gunde-Cimerman N."/>
        </authorList>
    </citation>
    <scope>NUCLEOTIDE SEQUENCE [LARGE SCALE GENOMIC DNA]</scope>
    <source>
        <strain evidence="3 4">CBS 147.97</strain>
    </source>
</reference>
<dbReference type="AlphaFoldDB" id="A0A074XNW8"/>
<gene>
    <name evidence="3" type="ORF">M436DRAFT_61537</name>
</gene>
<proteinExistence type="predicted"/>
<dbReference type="PANTHER" id="PTHR42031">
    <property type="entry name" value="KEY LIME PATHOGENICITY PROTEIN"/>
    <property type="match status" value="1"/>
</dbReference>
<feature type="region of interest" description="Disordered" evidence="1">
    <location>
        <begin position="432"/>
        <end position="478"/>
    </location>
</feature>
<dbReference type="PANTHER" id="PTHR42031:SF1">
    <property type="entry name" value="KEY LIME PATHOGENICITY PROTEIN"/>
    <property type="match status" value="1"/>
</dbReference>
<dbReference type="EMBL" id="KL584704">
    <property type="protein sequence ID" value="KEQ76281.1"/>
    <property type="molecule type" value="Genomic_DNA"/>
</dbReference>
<dbReference type="RefSeq" id="XP_013430340.1">
    <property type="nucleotide sequence ID" value="XM_013574886.1"/>
</dbReference>
<accession>A0A074XNW8</accession>
<feature type="compositionally biased region" description="Polar residues" evidence="1">
    <location>
        <begin position="182"/>
        <end position="191"/>
    </location>
</feature>
<evidence type="ECO:0000259" key="2">
    <source>
        <dbReference type="Pfam" id="PF25438"/>
    </source>
</evidence>
<keyword evidence="4" id="KW-1185">Reference proteome</keyword>
<evidence type="ECO:0000313" key="3">
    <source>
        <dbReference type="EMBL" id="KEQ76281.1"/>
    </source>
</evidence>
<dbReference type="Pfam" id="PF25438">
    <property type="entry name" value="DUF7896"/>
    <property type="match status" value="1"/>
</dbReference>
<dbReference type="STRING" id="1043004.A0A074XNW8"/>
<dbReference type="HOGENOM" id="CLU_625530_0_0_1"/>
<feature type="domain" description="DUF7896" evidence="2">
    <location>
        <begin position="253"/>
        <end position="295"/>
    </location>
</feature>
<feature type="region of interest" description="Disordered" evidence="1">
    <location>
        <begin position="61"/>
        <end position="104"/>
    </location>
</feature>
<dbReference type="Proteomes" id="UP000027730">
    <property type="component" value="Unassembled WGS sequence"/>
</dbReference>